<organism evidence="2 3">
    <name type="scientific">Portunus trituberculatus</name>
    <name type="common">Swimming crab</name>
    <name type="synonym">Neptunus trituberculatus</name>
    <dbReference type="NCBI Taxonomy" id="210409"/>
    <lineage>
        <taxon>Eukaryota</taxon>
        <taxon>Metazoa</taxon>
        <taxon>Ecdysozoa</taxon>
        <taxon>Arthropoda</taxon>
        <taxon>Crustacea</taxon>
        <taxon>Multicrustacea</taxon>
        <taxon>Malacostraca</taxon>
        <taxon>Eumalacostraca</taxon>
        <taxon>Eucarida</taxon>
        <taxon>Decapoda</taxon>
        <taxon>Pleocyemata</taxon>
        <taxon>Brachyura</taxon>
        <taxon>Eubrachyura</taxon>
        <taxon>Portunoidea</taxon>
        <taxon>Portunidae</taxon>
        <taxon>Portuninae</taxon>
        <taxon>Portunus</taxon>
    </lineage>
</organism>
<gene>
    <name evidence="2" type="ORF">E2C01_064720</name>
</gene>
<dbReference type="EMBL" id="VSRR010031181">
    <property type="protein sequence ID" value="MPC70471.1"/>
    <property type="molecule type" value="Genomic_DNA"/>
</dbReference>
<accession>A0A5B7HCK3</accession>
<comment type="caution">
    <text evidence="2">The sequence shown here is derived from an EMBL/GenBank/DDBJ whole genome shotgun (WGS) entry which is preliminary data.</text>
</comment>
<sequence>MTDGRKGEQADQRKHCETRGNTGRQEEQRMETDCQMMGNYYAFVSPSYPASGYLQRTQG</sequence>
<dbReference type="AlphaFoldDB" id="A0A5B7HCK3"/>
<evidence type="ECO:0000313" key="2">
    <source>
        <dbReference type="EMBL" id="MPC70471.1"/>
    </source>
</evidence>
<dbReference type="Proteomes" id="UP000324222">
    <property type="component" value="Unassembled WGS sequence"/>
</dbReference>
<proteinExistence type="predicted"/>
<reference evidence="2 3" key="1">
    <citation type="submission" date="2019-05" db="EMBL/GenBank/DDBJ databases">
        <title>Another draft genome of Portunus trituberculatus and its Hox gene families provides insights of decapod evolution.</title>
        <authorList>
            <person name="Jeong J.-H."/>
            <person name="Song I."/>
            <person name="Kim S."/>
            <person name="Choi T."/>
            <person name="Kim D."/>
            <person name="Ryu S."/>
            <person name="Kim W."/>
        </authorList>
    </citation>
    <scope>NUCLEOTIDE SEQUENCE [LARGE SCALE GENOMIC DNA]</scope>
    <source>
        <tissue evidence="2">Muscle</tissue>
    </source>
</reference>
<keyword evidence="3" id="KW-1185">Reference proteome</keyword>
<evidence type="ECO:0000256" key="1">
    <source>
        <dbReference type="SAM" id="MobiDB-lite"/>
    </source>
</evidence>
<evidence type="ECO:0000313" key="3">
    <source>
        <dbReference type="Proteomes" id="UP000324222"/>
    </source>
</evidence>
<feature type="region of interest" description="Disordered" evidence="1">
    <location>
        <begin position="1"/>
        <end position="29"/>
    </location>
</feature>
<name>A0A5B7HCK3_PORTR</name>
<protein>
    <submittedName>
        <fullName evidence="2">Uncharacterized protein</fullName>
    </submittedName>
</protein>